<evidence type="ECO:0000259" key="14">
    <source>
        <dbReference type="Pfam" id="PF00520"/>
    </source>
</evidence>
<evidence type="ECO:0000256" key="3">
    <source>
        <dbReference type="ARBA" id="ARBA00022538"/>
    </source>
</evidence>
<feature type="domain" description="Ion transport" evidence="14">
    <location>
        <begin position="63"/>
        <end position="249"/>
    </location>
</feature>
<dbReference type="EMBL" id="CAJPWZ010001043">
    <property type="protein sequence ID" value="CAG2206171.1"/>
    <property type="molecule type" value="Genomic_DNA"/>
</dbReference>
<evidence type="ECO:0000256" key="8">
    <source>
        <dbReference type="ARBA" id="ARBA00022989"/>
    </source>
</evidence>
<gene>
    <name evidence="15" type="ORF">MEDL_20509</name>
</gene>
<dbReference type="InterPro" id="IPR027359">
    <property type="entry name" value="Volt_channel_dom_sf"/>
</dbReference>
<keyword evidence="3" id="KW-0633">Potassium transport</keyword>
<keyword evidence="6" id="KW-0851">Voltage-gated channel</keyword>
<evidence type="ECO:0000256" key="5">
    <source>
        <dbReference type="ARBA" id="ARBA00022826"/>
    </source>
</evidence>
<dbReference type="Pfam" id="PF00520">
    <property type="entry name" value="Ion_trans"/>
    <property type="match status" value="1"/>
</dbReference>
<keyword evidence="5" id="KW-0631">Potassium channel</keyword>
<evidence type="ECO:0000256" key="12">
    <source>
        <dbReference type="SAM" id="MobiDB-lite"/>
    </source>
</evidence>
<feature type="transmembrane region" description="Helical" evidence="13">
    <location>
        <begin position="162"/>
        <end position="183"/>
    </location>
</feature>
<keyword evidence="7" id="KW-0630">Potassium</keyword>
<dbReference type="Gene3D" id="1.20.120.350">
    <property type="entry name" value="Voltage-gated potassium channels. Chain C"/>
    <property type="match status" value="1"/>
</dbReference>
<dbReference type="OrthoDB" id="6129506at2759"/>
<feature type="transmembrane region" description="Helical" evidence="13">
    <location>
        <begin position="195"/>
        <end position="213"/>
    </location>
</feature>
<keyword evidence="2" id="KW-0813">Transport</keyword>
<evidence type="ECO:0000313" key="15">
    <source>
        <dbReference type="EMBL" id="CAG2206171.1"/>
    </source>
</evidence>
<name>A0A8S3RHC0_MYTED</name>
<dbReference type="AlphaFoldDB" id="A0A8S3RHC0"/>
<dbReference type="GO" id="GO:0005251">
    <property type="term" value="F:delayed rectifier potassium channel activity"/>
    <property type="evidence" value="ECO:0007669"/>
    <property type="project" value="TreeGrafter"/>
</dbReference>
<accession>A0A8S3RHC0</accession>
<evidence type="ECO:0000256" key="4">
    <source>
        <dbReference type="ARBA" id="ARBA00022692"/>
    </source>
</evidence>
<organism evidence="15 16">
    <name type="scientific">Mytilus edulis</name>
    <name type="common">Blue mussel</name>
    <dbReference type="NCBI Taxonomy" id="6550"/>
    <lineage>
        <taxon>Eukaryota</taxon>
        <taxon>Metazoa</taxon>
        <taxon>Spiralia</taxon>
        <taxon>Lophotrochozoa</taxon>
        <taxon>Mollusca</taxon>
        <taxon>Bivalvia</taxon>
        <taxon>Autobranchia</taxon>
        <taxon>Pteriomorphia</taxon>
        <taxon>Mytilida</taxon>
        <taxon>Mytiloidea</taxon>
        <taxon>Mytilidae</taxon>
        <taxon>Mytilinae</taxon>
        <taxon>Mytilus</taxon>
    </lineage>
</organism>
<dbReference type="Gene3D" id="1.10.287.70">
    <property type="match status" value="1"/>
</dbReference>
<dbReference type="Proteomes" id="UP000683360">
    <property type="component" value="Unassembled WGS sequence"/>
</dbReference>
<dbReference type="GO" id="GO:0001508">
    <property type="term" value="P:action potential"/>
    <property type="evidence" value="ECO:0007669"/>
    <property type="project" value="TreeGrafter"/>
</dbReference>
<keyword evidence="9" id="KW-0406">Ion transport</keyword>
<dbReference type="PRINTS" id="PR00169">
    <property type="entry name" value="KCHANNEL"/>
</dbReference>
<dbReference type="FunFam" id="1.10.287.70:FF:000028">
    <property type="entry name" value="potassium voltage-gated channel subfamily D member 3"/>
    <property type="match status" value="1"/>
</dbReference>
<keyword evidence="16" id="KW-1185">Reference proteome</keyword>
<feature type="region of interest" description="Disordered" evidence="12">
    <location>
        <begin position="1"/>
        <end position="20"/>
    </location>
</feature>
<dbReference type="InterPro" id="IPR005821">
    <property type="entry name" value="Ion_trans_dom"/>
</dbReference>
<comment type="caution">
    <text evidence="15">The sequence shown here is derived from an EMBL/GenBank/DDBJ whole genome shotgun (WGS) entry which is preliminary data.</text>
</comment>
<evidence type="ECO:0000256" key="10">
    <source>
        <dbReference type="ARBA" id="ARBA00023136"/>
    </source>
</evidence>
<evidence type="ECO:0000256" key="1">
    <source>
        <dbReference type="ARBA" id="ARBA00004141"/>
    </source>
</evidence>
<reference evidence="15" key="1">
    <citation type="submission" date="2021-03" db="EMBL/GenBank/DDBJ databases">
        <authorList>
            <person name="Bekaert M."/>
        </authorList>
    </citation>
    <scope>NUCLEOTIDE SEQUENCE</scope>
</reference>
<protein>
    <submittedName>
        <fullName evidence="15">KCND2</fullName>
    </submittedName>
</protein>
<evidence type="ECO:0000256" key="7">
    <source>
        <dbReference type="ARBA" id="ARBA00022958"/>
    </source>
</evidence>
<comment type="subcellular location">
    <subcellularLocation>
        <location evidence="1">Membrane</location>
        <topology evidence="1">Multi-pass membrane protein</topology>
    </subcellularLocation>
</comment>
<evidence type="ECO:0000256" key="2">
    <source>
        <dbReference type="ARBA" id="ARBA00022448"/>
    </source>
</evidence>
<dbReference type="PANTHER" id="PTHR11537:SF113">
    <property type="entry name" value="POTASSIUM VOLTAGE-GATED CHANNEL PROTEIN SHAKER"/>
    <property type="match status" value="1"/>
</dbReference>
<keyword evidence="10 13" id="KW-0472">Membrane</keyword>
<dbReference type="InterPro" id="IPR028325">
    <property type="entry name" value="VG_K_chnl"/>
</dbReference>
<feature type="compositionally biased region" description="Polar residues" evidence="12">
    <location>
        <begin position="1"/>
        <end position="11"/>
    </location>
</feature>
<sequence length="273" mass="31600">MKPDSTTQTNERFPMPDDSTTQTYITDDFIPNRTFELIRDIVHQSFLPGQISSKLQSFYSNAEENVISALYYMTNSFFILDVLCRIVCSPNLKTILTDILIMFDIFITLCAIVWYTLQVYDYHLDYLLYVQIFRVLGLFRILQHIHAFKVLGYTLNFSKRDLLALMMYVCVVIIIMSNFLYFVENTNDFTSIPETWWYTVVTMTTLGYGDMVPATVVGKIIGALSVIIGFLLFSLIIPIMATRFMTLYDMTDIDDFNLGEKEAKEECVQLKSV</sequence>
<keyword evidence="8 13" id="KW-1133">Transmembrane helix</keyword>
<evidence type="ECO:0000256" key="11">
    <source>
        <dbReference type="ARBA" id="ARBA00023303"/>
    </source>
</evidence>
<dbReference type="SUPFAM" id="SSF81324">
    <property type="entry name" value="Voltage-gated potassium channels"/>
    <property type="match status" value="1"/>
</dbReference>
<evidence type="ECO:0000256" key="9">
    <source>
        <dbReference type="ARBA" id="ARBA00023065"/>
    </source>
</evidence>
<keyword evidence="11" id="KW-0407">Ion channel</keyword>
<feature type="transmembrane region" description="Helical" evidence="13">
    <location>
        <begin position="220"/>
        <end position="241"/>
    </location>
</feature>
<keyword evidence="4 13" id="KW-0812">Transmembrane</keyword>
<dbReference type="PANTHER" id="PTHR11537">
    <property type="entry name" value="VOLTAGE-GATED POTASSIUM CHANNEL"/>
    <property type="match status" value="1"/>
</dbReference>
<evidence type="ECO:0000256" key="13">
    <source>
        <dbReference type="SAM" id="Phobius"/>
    </source>
</evidence>
<feature type="transmembrane region" description="Helical" evidence="13">
    <location>
        <begin position="123"/>
        <end position="142"/>
    </location>
</feature>
<evidence type="ECO:0000256" key="6">
    <source>
        <dbReference type="ARBA" id="ARBA00022882"/>
    </source>
</evidence>
<proteinExistence type="predicted"/>
<dbReference type="GO" id="GO:0008076">
    <property type="term" value="C:voltage-gated potassium channel complex"/>
    <property type="evidence" value="ECO:0007669"/>
    <property type="project" value="InterPro"/>
</dbReference>
<evidence type="ECO:0000313" key="16">
    <source>
        <dbReference type="Proteomes" id="UP000683360"/>
    </source>
</evidence>
<feature type="transmembrane region" description="Helical" evidence="13">
    <location>
        <begin position="95"/>
        <end position="117"/>
    </location>
</feature>